<keyword evidence="1" id="KW-0732">Signal</keyword>
<proteinExistence type="predicted"/>
<name>A0A840X8H6_9MICO</name>
<dbReference type="RefSeq" id="WP_183321880.1">
    <property type="nucleotide sequence ID" value="NZ_BAAANZ010000012.1"/>
</dbReference>
<accession>A0A840X8H6</accession>
<protein>
    <recommendedName>
        <fullName evidence="4">Lipoprotein</fullName>
    </recommendedName>
</protein>
<feature type="chain" id="PRO_5039578620" description="Lipoprotein" evidence="1">
    <location>
        <begin position="27"/>
        <end position="180"/>
    </location>
</feature>
<sequence length="180" mass="19086">MRITRFFAGGIVGAALAVALSGCAGSAPPLTVYGGLIDRCVENRTSDEGFMALVGTTVVNESPRSVILRDVDPVRLINASIAEISVVPLTAPEVGFGLAPGGELTPDQLALWRERQPLDGTVIGPFQAVSIVLHLHAADYREYAGIEGLRVQYDDGWFSTTSTSETEVGFVAPWAHCGTR</sequence>
<keyword evidence="3" id="KW-1185">Reference proteome</keyword>
<dbReference type="PROSITE" id="PS51257">
    <property type="entry name" value="PROKAR_LIPOPROTEIN"/>
    <property type="match status" value="1"/>
</dbReference>
<evidence type="ECO:0000313" key="3">
    <source>
        <dbReference type="Proteomes" id="UP000552883"/>
    </source>
</evidence>
<organism evidence="2 3">
    <name type="scientific">Microcella frigidaquae</name>
    <dbReference type="NCBI Taxonomy" id="424758"/>
    <lineage>
        <taxon>Bacteria</taxon>
        <taxon>Bacillati</taxon>
        <taxon>Actinomycetota</taxon>
        <taxon>Actinomycetes</taxon>
        <taxon>Micrococcales</taxon>
        <taxon>Microbacteriaceae</taxon>
        <taxon>Microcella</taxon>
    </lineage>
</organism>
<reference evidence="2 3" key="1">
    <citation type="submission" date="2020-08" db="EMBL/GenBank/DDBJ databases">
        <title>Sequencing the genomes of 1000 actinobacteria strains.</title>
        <authorList>
            <person name="Klenk H.-P."/>
        </authorList>
    </citation>
    <scope>NUCLEOTIDE SEQUENCE [LARGE SCALE GENOMIC DNA]</scope>
    <source>
        <strain evidence="2 3">DSM 23889</strain>
    </source>
</reference>
<evidence type="ECO:0000313" key="2">
    <source>
        <dbReference type="EMBL" id="MBB5617504.1"/>
    </source>
</evidence>
<comment type="caution">
    <text evidence="2">The sequence shown here is derived from an EMBL/GenBank/DDBJ whole genome shotgun (WGS) entry which is preliminary data.</text>
</comment>
<evidence type="ECO:0000256" key="1">
    <source>
        <dbReference type="SAM" id="SignalP"/>
    </source>
</evidence>
<dbReference type="EMBL" id="JACHBS010000001">
    <property type="protein sequence ID" value="MBB5617504.1"/>
    <property type="molecule type" value="Genomic_DNA"/>
</dbReference>
<feature type="signal peptide" evidence="1">
    <location>
        <begin position="1"/>
        <end position="26"/>
    </location>
</feature>
<dbReference type="AlphaFoldDB" id="A0A840X8H6"/>
<dbReference type="Proteomes" id="UP000552883">
    <property type="component" value="Unassembled WGS sequence"/>
</dbReference>
<gene>
    <name evidence="2" type="ORF">BJ959_001000</name>
</gene>
<evidence type="ECO:0008006" key="4">
    <source>
        <dbReference type="Google" id="ProtNLM"/>
    </source>
</evidence>